<dbReference type="PANTHER" id="PTHR12596:SF2">
    <property type="entry name" value="EXPORTIN-7 ISOFORM X1"/>
    <property type="match status" value="1"/>
</dbReference>
<evidence type="ECO:0000256" key="6">
    <source>
        <dbReference type="ARBA" id="ARBA00022927"/>
    </source>
</evidence>
<evidence type="ECO:0000313" key="8">
    <source>
        <dbReference type="EMBL" id="KAK9098254.1"/>
    </source>
</evidence>
<evidence type="ECO:0000256" key="7">
    <source>
        <dbReference type="ARBA" id="ARBA00023242"/>
    </source>
</evidence>
<dbReference type="AlphaFoldDB" id="A0AAP0ERX7"/>
<reference evidence="8 9" key="1">
    <citation type="submission" date="2024-01" db="EMBL/GenBank/DDBJ databases">
        <title>Genome assemblies of Stephania.</title>
        <authorList>
            <person name="Yang L."/>
        </authorList>
    </citation>
    <scope>NUCLEOTIDE SEQUENCE [LARGE SCALE GENOMIC DNA]</scope>
    <source>
        <strain evidence="8">YNDBR</strain>
        <tissue evidence="8">Leaf</tissue>
    </source>
</reference>
<dbReference type="EMBL" id="JBBNAF010000011">
    <property type="protein sequence ID" value="KAK9098254.1"/>
    <property type="molecule type" value="Genomic_DNA"/>
</dbReference>
<evidence type="ECO:0000256" key="5">
    <source>
        <dbReference type="ARBA" id="ARBA00022490"/>
    </source>
</evidence>
<name>A0AAP0ERX7_9MAGN</name>
<keyword evidence="5" id="KW-0963">Cytoplasm</keyword>
<sequence length="413" mass="46428">MFEGNYLINYLATRGPELQPFVTASLVQLFCRVTKFRWFNDDRFKDVVNESMDFLKPSPGLPSTHHRRVACSFRDQALFQIFQICLSSLNQLKTDGNMSTLISQKEIEHLYGLSSGFIAFELLSMSRLQELTLSLALKCLSFDFVGTSLDESSEEFGTVHVPSAWRPVLEDPSNLQIFFDYYAIVKPPISKERNREIFFAVGEHLSVYPGEGSIKRREYDGHFAIAILLSVEWLWMEGSHKLVISWHLILATGVCVLNYFVCIPLITSSVDEDAKEKLAPYSALSGDESYSNRDLEKCYDLLIPMMLLFGSSIGFCFDFVGDVSTPKELLEGVQAIEQVLCNGSETEGSETELSYSVSDPLLIRDGTEMDLMHSVSDPLLIRDGSETKCINSVSVPSLISNGSETECNYNFTI</sequence>
<evidence type="ECO:0000256" key="1">
    <source>
        <dbReference type="ARBA" id="ARBA00004123"/>
    </source>
</evidence>
<evidence type="ECO:0000256" key="2">
    <source>
        <dbReference type="ARBA" id="ARBA00004496"/>
    </source>
</evidence>
<dbReference type="GO" id="GO:0006611">
    <property type="term" value="P:protein export from nucleus"/>
    <property type="evidence" value="ECO:0007669"/>
    <property type="project" value="TreeGrafter"/>
</dbReference>
<keyword evidence="9" id="KW-1185">Reference proteome</keyword>
<keyword evidence="4" id="KW-0813">Transport</keyword>
<gene>
    <name evidence="8" type="ORF">Syun_025299</name>
</gene>
<keyword evidence="7" id="KW-0539">Nucleus</keyword>
<evidence type="ECO:0000256" key="3">
    <source>
        <dbReference type="ARBA" id="ARBA00009466"/>
    </source>
</evidence>
<protein>
    <submittedName>
        <fullName evidence="8">Uncharacterized protein</fullName>
    </submittedName>
</protein>
<keyword evidence="6" id="KW-0653">Protein transport</keyword>
<dbReference type="InterPro" id="IPR044189">
    <property type="entry name" value="XPO4/7-like"/>
</dbReference>
<dbReference type="GO" id="GO:0005049">
    <property type="term" value="F:nuclear export signal receptor activity"/>
    <property type="evidence" value="ECO:0007669"/>
    <property type="project" value="InterPro"/>
</dbReference>
<comment type="similarity">
    <text evidence="3">Belongs to the exportin family.</text>
</comment>
<evidence type="ECO:0000313" key="9">
    <source>
        <dbReference type="Proteomes" id="UP001420932"/>
    </source>
</evidence>
<proteinExistence type="inferred from homology"/>
<dbReference type="PANTHER" id="PTHR12596">
    <property type="entry name" value="EXPORTIN 4,7-RELATED"/>
    <property type="match status" value="1"/>
</dbReference>
<comment type="subcellular location">
    <subcellularLocation>
        <location evidence="2">Cytoplasm</location>
    </subcellularLocation>
    <subcellularLocation>
        <location evidence="1">Nucleus</location>
    </subcellularLocation>
</comment>
<evidence type="ECO:0000256" key="4">
    <source>
        <dbReference type="ARBA" id="ARBA00022448"/>
    </source>
</evidence>
<accession>A0AAP0ERX7</accession>
<comment type="caution">
    <text evidence="8">The sequence shown here is derived from an EMBL/GenBank/DDBJ whole genome shotgun (WGS) entry which is preliminary data.</text>
</comment>
<organism evidence="8 9">
    <name type="scientific">Stephania yunnanensis</name>
    <dbReference type="NCBI Taxonomy" id="152371"/>
    <lineage>
        <taxon>Eukaryota</taxon>
        <taxon>Viridiplantae</taxon>
        <taxon>Streptophyta</taxon>
        <taxon>Embryophyta</taxon>
        <taxon>Tracheophyta</taxon>
        <taxon>Spermatophyta</taxon>
        <taxon>Magnoliopsida</taxon>
        <taxon>Ranunculales</taxon>
        <taxon>Menispermaceae</taxon>
        <taxon>Menispermoideae</taxon>
        <taxon>Cissampelideae</taxon>
        <taxon>Stephania</taxon>
    </lineage>
</organism>
<dbReference type="Proteomes" id="UP001420932">
    <property type="component" value="Unassembled WGS sequence"/>
</dbReference>
<dbReference type="GO" id="GO:0005737">
    <property type="term" value="C:cytoplasm"/>
    <property type="evidence" value="ECO:0007669"/>
    <property type="project" value="UniProtKB-SubCell"/>
</dbReference>
<dbReference type="GO" id="GO:0005643">
    <property type="term" value="C:nuclear pore"/>
    <property type="evidence" value="ECO:0007669"/>
    <property type="project" value="TreeGrafter"/>
</dbReference>